<evidence type="ECO:0000313" key="2">
    <source>
        <dbReference type="EMBL" id="MFC6765541.1"/>
    </source>
</evidence>
<evidence type="ECO:0000313" key="3">
    <source>
        <dbReference type="Proteomes" id="UP001596383"/>
    </source>
</evidence>
<gene>
    <name evidence="2" type="ORF">ACFQE6_11240</name>
</gene>
<name>A0ABD5SK54_9EURY</name>
<comment type="caution">
    <text evidence="2">The sequence shown here is derived from an EMBL/GenBank/DDBJ whole genome shotgun (WGS) entry which is preliminary data.</text>
</comment>
<feature type="compositionally biased region" description="Basic and acidic residues" evidence="1">
    <location>
        <begin position="53"/>
        <end position="75"/>
    </location>
</feature>
<sequence length="75" mass="7943">MGVDRTAGPIVATESAGVLPVDTAISRMMSRPAAPGRRSRGRAEPVDSGLSNPRDRRDKPAVEERARADMDAAGR</sequence>
<dbReference type="EMBL" id="JBHSWV010000152">
    <property type="protein sequence ID" value="MFC6765541.1"/>
    <property type="molecule type" value="Genomic_DNA"/>
</dbReference>
<organism evidence="2 3">
    <name type="scientific">Natrinema soli</name>
    <dbReference type="NCBI Taxonomy" id="1930624"/>
    <lineage>
        <taxon>Archaea</taxon>
        <taxon>Methanobacteriati</taxon>
        <taxon>Methanobacteriota</taxon>
        <taxon>Stenosarchaea group</taxon>
        <taxon>Halobacteria</taxon>
        <taxon>Halobacteriales</taxon>
        <taxon>Natrialbaceae</taxon>
        <taxon>Natrinema</taxon>
    </lineage>
</organism>
<dbReference type="AlphaFoldDB" id="A0ABD5SK54"/>
<keyword evidence="3" id="KW-1185">Reference proteome</keyword>
<protein>
    <submittedName>
        <fullName evidence="2">Uncharacterized protein</fullName>
    </submittedName>
</protein>
<dbReference type="Proteomes" id="UP001596383">
    <property type="component" value="Unassembled WGS sequence"/>
</dbReference>
<dbReference type="RefSeq" id="WP_273738566.1">
    <property type="nucleotide sequence ID" value="NZ_JAQIVI010000152.1"/>
</dbReference>
<reference evidence="2 3" key="1">
    <citation type="journal article" date="2019" name="Int. J. Syst. Evol. Microbiol.">
        <title>The Global Catalogue of Microorganisms (GCM) 10K type strain sequencing project: providing services to taxonomists for standard genome sequencing and annotation.</title>
        <authorList>
            <consortium name="The Broad Institute Genomics Platform"/>
            <consortium name="The Broad Institute Genome Sequencing Center for Infectious Disease"/>
            <person name="Wu L."/>
            <person name="Ma J."/>
        </authorList>
    </citation>
    <scope>NUCLEOTIDE SEQUENCE [LARGE SCALE GENOMIC DNA]</scope>
    <source>
        <strain evidence="2 3">LMG 29247</strain>
    </source>
</reference>
<feature type="region of interest" description="Disordered" evidence="1">
    <location>
        <begin position="23"/>
        <end position="75"/>
    </location>
</feature>
<accession>A0ABD5SK54</accession>
<evidence type="ECO:0000256" key="1">
    <source>
        <dbReference type="SAM" id="MobiDB-lite"/>
    </source>
</evidence>
<proteinExistence type="predicted"/>